<evidence type="ECO:0000256" key="7">
    <source>
        <dbReference type="ARBA" id="ARBA00023136"/>
    </source>
</evidence>
<evidence type="ECO:0000259" key="11">
    <source>
        <dbReference type="PROSITE" id="PS50089"/>
    </source>
</evidence>
<evidence type="ECO:0000256" key="6">
    <source>
        <dbReference type="ARBA" id="ARBA00022989"/>
    </source>
</evidence>
<feature type="compositionally biased region" description="Polar residues" evidence="9">
    <location>
        <begin position="117"/>
        <end position="132"/>
    </location>
</feature>
<dbReference type="Gene3D" id="3.30.40.10">
    <property type="entry name" value="Zinc/RING finger domain, C3HC4 (zinc finger)"/>
    <property type="match status" value="1"/>
</dbReference>
<keyword evidence="7 10" id="KW-0472">Membrane</keyword>
<evidence type="ECO:0000256" key="1">
    <source>
        <dbReference type="ARBA" id="ARBA00004141"/>
    </source>
</evidence>
<dbReference type="PANTHER" id="PTHR15860">
    <property type="entry name" value="UNCHARACTERIZED RING FINGER-CONTAINING PROTEIN"/>
    <property type="match status" value="1"/>
</dbReference>
<dbReference type="EMBL" id="JBICBT010000037">
    <property type="protein sequence ID" value="KAL3125318.1"/>
    <property type="molecule type" value="Genomic_DNA"/>
</dbReference>
<dbReference type="Pfam" id="PF13639">
    <property type="entry name" value="zf-RING_2"/>
    <property type="match status" value="1"/>
</dbReference>
<accession>A0ABD2MCR2</accession>
<dbReference type="InterPro" id="IPR044235">
    <property type="entry name" value="RNFT1/2"/>
</dbReference>
<feature type="compositionally biased region" description="Pro residues" evidence="9">
    <location>
        <begin position="103"/>
        <end position="116"/>
    </location>
</feature>
<evidence type="ECO:0000256" key="3">
    <source>
        <dbReference type="ARBA" id="ARBA00022771"/>
    </source>
</evidence>
<evidence type="ECO:0000256" key="10">
    <source>
        <dbReference type="SAM" id="Phobius"/>
    </source>
</evidence>
<feature type="region of interest" description="Disordered" evidence="9">
    <location>
        <begin position="68"/>
        <end position="132"/>
    </location>
</feature>
<keyword evidence="3 8" id="KW-0863">Zinc-finger</keyword>
<feature type="domain" description="RING-type" evidence="11">
    <location>
        <begin position="216"/>
        <end position="254"/>
    </location>
</feature>
<comment type="subcellular location">
    <subcellularLocation>
        <location evidence="1">Membrane</location>
        <topology evidence="1">Multi-pass membrane protein</topology>
    </subcellularLocation>
</comment>
<gene>
    <name evidence="12" type="ORF">niasHT_006261</name>
</gene>
<dbReference type="Proteomes" id="UP001620626">
    <property type="component" value="Unassembled WGS sequence"/>
</dbReference>
<dbReference type="AlphaFoldDB" id="A0ABD2MCR2"/>
<organism evidence="12 13">
    <name type="scientific">Heterodera trifolii</name>
    <dbReference type="NCBI Taxonomy" id="157864"/>
    <lineage>
        <taxon>Eukaryota</taxon>
        <taxon>Metazoa</taxon>
        <taxon>Ecdysozoa</taxon>
        <taxon>Nematoda</taxon>
        <taxon>Chromadorea</taxon>
        <taxon>Rhabditida</taxon>
        <taxon>Tylenchina</taxon>
        <taxon>Tylenchomorpha</taxon>
        <taxon>Tylenchoidea</taxon>
        <taxon>Heteroderidae</taxon>
        <taxon>Heteroderinae</taxon>
        <taxon>Heterodera</taxon>
    </lineage>
</organism>
<dbReference type="GO" id="GO:0016020">
    <property type="term" value="C:membrane"/>
    <property type="evidence" value="ECO:0007669"/>
    <property type="project" value="UniProtKB-SubCell"/>
</dbReference>
<dbReference type="SUPFAM" id="SSF57850">
    <property type="entry name" value="RING/U-box"/>
    <property type="match status" value="1"/>
</dbReference>
<proteinExistence type="predicted"/>
<keyword evidence="4" id="KW-0833">Ubl conjugation pathway</keyword>
<dbReference type="PROSITE" id="PS50089">
    <property type="entry name" value="ZF_RING_2"/>
    <property type="match status" value="1"/>
</dbReference>
<keyword evidence="5" id="KW-0862">Zinc</keyword>
<evidence type="ECO:0000256" key="2">
    <source>
        <dbReference type="ARBA" id="ARBA00022692"/>
    </source>
</evidence>
<comment type="caution">
    <text evidence="12">The sequence shown here is derived from an EMBL/GenBank/DDBJ whole genome shotgun (WGS) entry which is preliminary data.</text>
</comment>
<keyword evidence="2 10" id="KW-0812">Transmembrane</keyword>
<dbReference type="InterPro" id="IPR001841">
    <property type="entry name" value="Znf_RING"/>
</dbReference>
<dbReference type="InterPro" id="IPR013083">
    <property type="entry name" value="Znf_RING/FYVE/PHD"/>
</dbReference>
<dbReference type="PANTHER" id="PTHR15860:SF0">
    <property type="entry name" value="LP20373P"/>
    <property type="match status" value="1"/>
</dbReference>
<feature type="compositionally biased region" description="Acidic residues" evidence="9">
    <location>
        <begin position="87"/>
        <end position="102"/>
    </location>
</feature>
<dbReference type="GO" id="GO:0008270">
    <property type="term" value="F:zinc ion binding"/>
    <property type="evidence" value="ECO:0007669"/>
    <property type="project" value="UniProtKB-KW"/>
</dbReference>
<feature type="transmembrane region" description="Helical" evidence="10">
    <location>
        <begin position="171"/>
        <end position="194"/>
    </location>
</feature>
<protein>
    <recommendedName>
        <fullName evidence="11">RING-type domain-containing protein</fullName>
    </recommendedName>
</protein>
<feature type="transmembrane region" description="Helical" evidence="10">
    <location>
        <begin position="39"/>
        <end position="58"/>
    </location>
</feature>
<evidence type="ECO:0000313" key="13">
    <source>
        <dbReference type="Proteomes" id="UP001620626"/>
    </source>
</evidence>
<sequence length="275" mass="31387">MIKKSPVIRVEVFLPKFKIESTPNLEELLPSLRVMEDKTGILLSFGCIMFAMLFCYLLQKYRARHNNNNNTNNNNNDGGGEGNADAEQFDPEEEDEEEDDELQPPPLEQQPPPPTFRPSQNLPRNDSQVSSVPSSWLCASTKRRIYQWAEYNCALYRFMLPFMPWKAYFGAIWWTVLYGGIKLLFGLALVLATLRFRSTHIGSLASEAECGQGEQCTICFSNFRAPIKLKCSNIFCAESIRTWLDREVTCPICRAVVTREDNHFSNGDSMLPCVF</sequence>
<evidence type="ECO:0000256" key="9">
    <source>
        <dbReference type="SAM" id="MobiDB-lite"/>
    </source>
</evidence>
<evidence type="ECO:0000256" key="4">
    <source>
        <dbReference type="ARBA" id="ARBA00022786"/>
    </source>
</evidence>
<keyword evidence="13" id="KW-1185">Reference proteome</keyword>
<keyword evidence="6 10" id="KW-1133">Transmembrane helix</keyword>
<reference evidence="12 13" key="1">
    <citation type="submission" date="2024-10" db="EMBL/GenBank/DDBJ databases">
        <authorList>
            <person name="Kim D."/>
        </authorList>
    </citation>
    <scope>NUCLEOTIDE SEQUENCE [LARGE SCALE GENOMIC DNA]</scope>
    <source>
        <strain evidence="12">BH-2024</strain>
    </source>
</reference>
<evidence type="ECO:0000256" key="8">
    <source>
        <dbReference type="PROSITE-ProRule" id="PRU00175"/>
    </source>
</evidence>
<evidence type="ECO:0000256" key="5">
    <source>
        <dbReference type="ARBA" id="ARBA00022833"/>
    </source>
</evidence>
<dbReference type="SMART" id="SM00184">
    <property type="entry name" value="RING"/>
    <property type="match status" value="1"/>
</dbReference>
<name>A0ABD2MCR2_9BILA</name>
<evidence type="ECO:0000313" key="12">
    <source>
        <dbReference type="EMBL" id="KAL3125318.1"/>
    </source>
</evidence>
<keyword evidence="3 8" id="KW-0479">Metal-binding</keyword>